<dbReference type="InterPro" id="IPR052197">
    <property type="entry name" value="ComplexI_49kDa-like"/>
</dbReference>
<keyword evidence="1" id="KW-0560">Oxidoreductase</keyword>
<accession>A0A060DHR8</accession>
<evidence type="ECO:0000256" key="3">
    <source>
        <dbReference type="PIRSR" id="PIRSR601501-1"/>
    </source>
</evidence>
<dbReference type="RefSeq" id="WP_040134106.1">
    <property type="nucleotide sequence ID" value="NZ_CP007794.1"/>
</dbReference>
<dbReference type="SUPFAM" id="SSF56762">
    <property type="entry name" value="HydB/Nqo4-like"/>
    <property type="match status" value="1"/>
</dbReference>
<dbReference type="InterPro" id="IPR037232">
    <property type="entry name" value="NADH_quin_OxRdtase_su_C/D-like"/>
</dbReference>
<evidence type="ECO:0000259" key="5">
    <source>
        <dbReference type="Pfam" id="PF00346"/>
    </source>
</evidence>
<evidence type="ECO:0000256" key="2">
    <source>
        <dbReference type="ARBA" id="ARBA00023027"/>
    </source>
</evidence>
<name>A0A060DHR8_9PROT</name>
<gene>
    <name evidence="6" type="ORF">ABAZ39_17415</name>
</gene>
<dbReference type="GO" id="GO:0051287">
    <property type="term" value="F:NAD binding"/>
    <property type="evidence" value="ECO:0007669"/>
    <property type="project" value="InterPro"/>
</dbReference>
<evidence type="ECO:0000256" key="1">
    <source>
        <dbReference type="ARBA" id="ARBA00023002"/>
    </source>
</evidence>
<feature type="domain" description="NADH-quinone oxidoreductase subunit D" evidence="5">
    <location>
        <begin position="275"/>
        <end position="426"/>
    </location>
</feature>
<dbReference type="InterPro" id="IPR001135">
    <property type="entry name" value="NADH_Q_OxRdtase_suD"/>
</dbReference>
<dbReference type="GO" id="GO:0048038">
    <property type="term" value="F:quinone binding"/>
    <property type="evidence" value="ECO:0007669"/>
    <property type="project" value="InterPro"/>
</dbReference>
<dbReference type="GO" id="GO:0016151">
    <property type="term" value="F:nickel cation binding"/>
    <property type="evidence" value="ECO:0007669"/>
    <property type="project" value="InterPro"/>
</dbReference>
<dbReference type="KEGG" id="abq:ABAZ39_17415"/>
<dbReference type="EMBL" id="CP007794">
    <property type="protein sequence ID" value="AIB13716.1"/>
    <property type="molecule type" value="Genomic_DNA"/>
</dbReference>
<proteinExistence type="predicted"/>
<feature type="domain" description="NADH-quinone oxidoreductase subunit D" evidence="5">
    <location>
        <begin position="444"/>
        <end position="509"/>
    </location>
</feature>
<dbReference type="Proteomes" id="UP000027186">
    <property type="component" value="Plasmid AbAZ39_p1"/>
</dbReference>
<keyword evidence="3" id="KW-0479">Metal-binding</keyword>
<keyword evidence="3" id="KW-0460">Magnesium</keyword>
<dbReference type="InterPro" id="IPR001501">
    <property type="entry name" value="Ni-dep_hyd_lsu"/>
</dbReference>
<evidence type="ECO:0000313" key="7">
    <source>
        <dbReference type="Proteomes" id="UP000027186"/>
    </source>
</evidence>
<dbReference type="Pfam" id="PF00374">
    <property type="entry name" value="NiFeSe_Hases"/>
    <property type="match status" value="1"/>
</dbReference>
<keyword evidence="2" id="KW-0520">NAD</keyword>
<dbReference type="InterPro" id="IPR001268">
    <property type="entry name" value="NADH_UbQ_OxRdtase_30kDa_su"/>
</dbReference>
<dbReference type="InterPro" id="IPR029014">
    <property type="entry name" value="NiFe-Hase_large"/>
</dbReference>
<keyword evidence="6" id="KW-0614">Plasmid</keyword>
<evidence type="ECO:0000259" key="4">
    <source>
        <dbReference type="Pfam" id="PF00329"/>
    </source>
</evidence>
<dbReference type="GO" id="GO:0016651">
    <property type="term" value="F:oxidoreductase activity, acting on NAD(P)H"/>
    <property type="evidence" value="ECO:0007669"/>
    <property type="project" value="InterPro"/>
</dbReference>
<dbReference type="PANTHER" id="PTHR43485:SF1">
    <property type="entry name" value="FORMATE HYDROGENLYASE SUBUNIT 5-RELATED"/>
    <property type="match status" value="1"/>
</dbReference>
<dbReference type="GO" id="GO:0008137">
    <property type="term" value="F:NADH dehydrogenase (ubiquinone) activity"/>
    <property type="evidence" value="ECO:0007669"/>
    <property type="project" value="InterPro"/>
</dbReference>
<evidence type="ECO:0000313" key="6">
    <source>
        <dbReference type="EMBL" id="AIB13716.1"/>
    </source>
</evidence>
<feature type="domain" description="NADH:ubiquinone oxidoreductase 30kDa subunit" evidence="4">
    <location>
        <begin position="78"/>
        <end position="130"/>
    </location>
</feature>
<feature type="binding site" evidence="3">
    <location>
        <position position="194"/>
    </location>
    <ligand>
        <name>Mg(2+)</name>
        <dbReference type="ChEBI" id="CHEBI:18420"/>
    </ligand>
</feature>
<dbReference type="SUPFAM" id="SSF143243">
    <property type="entry name" value="Nqo5-like"/>
    <property type="match status" value="1"/>
</dbReference>
<dbReference type="AlphaFoldDB" id="A0A060DHR8"/>
<dbReference type="Pfam" id="PF00346">
    <property type="entry name" value="Complex1_49kDa"/>
    <property type="match status" value="2"/>
</dbReference>
<organism evidence="6 7">
    <name type="scientific">Azospirillum argentinense</name>
    <dbReference type="NCBI Taxonomy" id="2970906"/>
    <lineage>
        <taxon>Bacteria</taxon>
        <taxon>Pseudomonadati</taxon>
        <taxon>Pseudomonadota</taxon>
        <taxon>Alphaproteobacteria</taxon>
        <taxon>Rhodospirillales</taxon>
        <taxon>Azospirillaceae</taxon>
        <taxon>Azospirillum</taxon>
    </lineage>
</organism>
<dbReference type="Gene3D" id="1.10.645.10">
    <property type="entry name" value="Cytochrome-c3 Hydrogenase, chain B"/>
    <property type="match status" value="1"/>
</dbReference>
<reference evidence="6 7" key="1">
    <citation type="journal article" date="2014" name="Genome Announc.">
        <title>Complete Genome Sequence of the Model Rhizosphere Strain Azospirillum brasilense Az39, Successfully Applied in Agriculture.</title>
        <authorList>
            <person name="Rivera D."/>
            <person name="Revale S."/>
            <person name="Molina R."/>
            <person name="Gualpa J."/>
            <person name="Puente M."/>
            <person name="Maroniche G."/>
            <person name="Paris G."/>
            <person name="Baker D."/>
            <person name="Clavijo B."/>
            <person name="McLay K."/>
            <person name="Spaepen S."/>
            <person name="Perticari A."/>
            <person name="Vazquez M."/>
            <person name="Wisniewski-Dye F."/>
            <person name="Watkins C."/>
            <person name="Martinez-Abarca F."/>
            <person name="Vanderleyden J."/>
            <person name="Cassan F."/>
        </authorList>
    </citation>
    <scope>NUCLEOTIDE SEQUENCE [LARGE SCALE GENOMIC DNA]</scope>
    <source>
        <strain evidence="6 7">Az39</strain>
        <plasmid evidence="6">AbAZ39_p1</plasmid>
    </source>
</reference>
<protein>
    <submittedName>
        <fullName evidence="6">Hydrogenase expression protein HypE</fullName>
    </submittedName>
</protein>
<dbReference type="Pfam" id="PF00329">
    <property type="entry name" value="Complex1_30kDa"/>
    <property type="match status" value="1"/>
</dbReference>
<geneLocation type="plasmid" evidence="6 7">
    <name>AbAZ39_p1</name>
</geneLocation>
<sequence>MYGEEPLFGLLNRIGTPVEGHRPWPRYRLGRDGWLRLIEGLAGNGWSLLGLWGEPKAVHAAFREDFSGDIAVVSLDCPQGRFPSLSAVRPAANRLERAAHDLYGLVAERTTDPRPWLDHDAWGVRRPLSEQPAAPVPNPGPYTFLPVEGDGLHQIPVGPVHAGIIEPGHFRFTANGETVVRLEERLGYVHRGVEGLMQGRPVAEAARLAARISGDATVAHSLAFARAVEAALGVEVPARAVWLRALMAELERIANHLGDIGAICNDAAFAFMLAQTSQLRERVLRTADACFWHRLMMDRVIPGGVATDLPERGAGLLLELVAELRKRFPPLVAVYDGKASLQDRTVTTGVVSAELVTRFGAGGHVGRASGRDQDARRSPGYAPYDELNFEVPVLTEGDVNARVWVRIREVEQSLSLIEQIVARLPAISRGLDHPSVPLEAGRGGEGMALVESFRGEILTWVRLDGEGAVARCHPRDPSWFQWPLLEAAIGGNIVADFPLCNKSFNCSYAGHDL</sequence>
<dbReference type="PANTHER" id="PTHR43485">
    <property type="entry name" value="HYDROGENASE-4 COMPONENT G"/>
    <property type="match status" value="1"/>
</dbReference>